<dbReference type="SUPFAM" id="SSF53474">
    <property type="entry name" value="alpha/beta-Hydrolases"/>
    <property type="match status" value="1"/>
</dbReference>
<dbReference type="RefSeq" id="WP_011271148.1">
    <property type="nucleotide sequence ID" value="NZ_LANQ01000001.1"/>
</dbReference>
<organism evidence="2 3">
    <name type="scientific">Rickettsia felis str. Pedreira</name>
    <dbReference type="NCBI Taxonomy" id="1359196"/>
    <lineage>
        <taxon>Bacteria</taxon>
        <taxon>Pseudomonadati</taxon>
        <taxon>Pseudomonadota</taxon>
        <taxon>Alphaproteobacteria</taxon>
        <taxon>Rickettsiales</taxon>
        <taxon>Rickettsiaceae</taxon>
        <taxon>Rickettsieae</taxon>
        <taxon>Rickettsia</taxon>
        <taxon>spotted fever group</taxon>
    </lineage>
</organism>
<feature type="domain" description="AB hydrolase-1" evidence="1">
    <location>
        <begin position="7"/>
        <end position="190"/>
    </location>
</feature>
<evidence type="ECO:0000313" key="2">
    <source>
        <dbReference type="EMBL" id="KJV59247.1"/>
    </source>
</evidence>
<evidence type="ECO:0000313" key="3">
    <source>
        <dbReference type="Proteomes" id="UP000033475"/>
    </source>
</evidence>
<accession>A0A0F3MUX3</accession>
<dbReference type="GO" id="GO:0016787">
    <property type="term" value="F:hydrolase activity"/>
    <property type="evidence" value="ECO:0007669"/>
    <property type="project" value="UniProtKB-KW"/>
</dbReference>
<protein>
    <submittedName>
        <fullName evidence="2">Alpha/beta hydrolase family protein</fullName>
    </submittedName>
</protein>
<dbReference type="EMBL" id="LANQ01000001">
    <property type="protein sequence ID" value="KJV59247.1"/>
    <property type="molecule type" value="Genomic_DNA"/>
</dbReference>
<evidence type="ECO:0000259" key="1">
    <source>
        <dbReference type="Pfam" id="PF12697"/>
    </source>
</evidence>
<dbReference type="Gene3D" id="3.40.50.1820">
    <property type="entry name" value="alpha/beta hydrolase"/>
    <property type="match status" value="1"/>
</dbReference>
<reference evidence="2 3" key="1">
    <citation type="submission" date="2015-01" db="EMBL/GenBank/DDBJ databases">
        <title>Genome Sequencing of Rickettsiales.</title>
        <authorList>
            <person name="Daugherty S.C."/>
            <person name="Su Q."/>
            <person name="Abolude K."/>
            <person name="Beier-Sexton M."/>
            <person name="Carlyon J.A."/>
            <person name="Carter R."/>
            <person name="Day N.P."/>
            <person name="Dumler S.J."/>
            <person name="Dyachenko V."/>
            <person name="Godinez A."/>
            <person name="Kurtti T.J."/>
            <person name="Lichay M."/>
            <person name="Mullins K.E."/>
            <person name="Ott S."/>
            <person name="Pappas-Brown V."/>
            <person name="Paris D.H."/>
            <person name="Patel P."/>
            <person name="Richards A.L."/>
            <person name="Sadzewicz L."/>
            <person name="Sears K."/>
            <person name="Seidman D."/>
            <person name="Sengamalay N."/>
            <person name="Stenos J."/>
            <person name="Tallon L.J."/>
            <person name="Vincent G."/>
            <person name="Fraser C.M."/>
            <person name="Munderloh U."/>
            <person name="Dunning-Hotopp J.C."/>
        </authorList>
    </citation>
    <scope>NUCLEOTIDE SEQUENCE [LARGE SCALE GENOMIC DNA]</scope>
    <source>
        <strain evidence="2 3">Pedreira</strain>
    </source>
</reference>
<comment type="caution">
    <text evidence="2">The sequence shown here is derived from an EMBL/GenBank/DDBJ whole genome shotgun (WGS) entry which is preliminary data.</text>
</comment>
<dbReference type="Proteomes" id="UP000033475">
    <property type="component" value="Unassembled WGS sequence"/>
</dbReference>
<dbReference type="Pfam" id="PF12697">
    <property type="entry name" value="Abhydrolase_6"/>
    <property type="match status" value="1"/>
</dbReference>
<dbReference type="AlphaFoldDB" id="A0A0F3MUX3"/>
<gene>
    <name evidence="2" type="ORF">RFEPED_1651</name>
</gene>
<sequence length="208" mass="24023">MKIGKRALIEVVNKLTPCILVTHSFSGMLALTIDNLENLLVGLIIMNSTPNSSWTELLQETATKYNLPDITNDIEELYTNPTDDQLKTFFYANISYIFCEHEIPVGKQLLELCSYNIKTRIWASQNFYNSYKYSWIPNKLPTLIIGSHDDRSLPIKLFLENTEWSRPNIKIIELCDTGHFPWLSCFDRINEELSGLAKDINELCLLKR</sequence>
<proteinExistence type="predicted"/>
<keyword evidence="2" id="KW-0378">Hydrolase</keyword>
<name>A0A0F3MUX3_RICFI</name>
<dbReference type="PATRIC" id="fig|1359196.3.peg.1599"/>
<dbReference type="InterPro" id="IPR000073">
    <property type="entry name" value="AB_hydrolase_1"/>
</dbReference>
<dbReference type="InterPro" id="IPR029058">
    <property type="entry name" value="AB_hydrolase_fold"/>
</dbReference>